<proteinExistence type="inferred from homology"/>
<evidence type="ECO:0000313" key="5">
    <source>
        <dbReference type="EMBL" id="KAK8397808.1"/>
    </source>
</evidence>
<sequence>MQEGKLGPRDKLKPCCSPTSYKSMDLLFYSGTREIRHRRVTDLLVSSCGGHLYGTPSKLGGCGSCIEAMPTRTISHTLQ</sequence>
<dbReference type="EMBL" id="JARAKH010000013">
    <property type="protein sequence ID" value="KAK8397808.1"/>
    <property type="molecule type" value="Genomic_DNA"/>
</dbReference>
<dbReference type="InterPro" id="IPR001839">
    <property type="entry name" value="TGF-b_C"/>
</dbReference>
<comment type="subcellular location">
    <subcellularLocation>
        <location evidence="1">Secreted</location>
    </subcellularLocation>
</comment>
<dbReference type="Pfam" id="PF00019">
    <property type="entry name" value="TGF_beta"/>
    <property type="match status" value="1"/>
</dbReference>
<protein>
    <recommendedName>
        <fullName evidence="4">TGF-beta family profile domain-containing protein</fullName>
    </recommendedName>
</protein>
<evidence type="ECO:0000259" key="4">
    <source>
        <dbReference type="PROSITE" id="PS51362"/>
    </source>
</evidence>
<dbReference type="SUPFAM" id="SSF57501">
    <property type="entry name" value="Cystine-knot cytokines"/>
    <property type="match status" value="1"/>
</dbReference>
<dbReference type="GO" id="GO:0005576">
    <property type="term" value="C:extracellular region"/>
    <property type="evidence" value="ECO:0007669"/>
    <property type="project" value="UniProtKB-SubCell"/>
</dbReference>
<accession>A0AAW0UET1</accession>
<dbReference type="GO" id="GO:0008083">
    <property type="term" value="F:growth factor activity"/>
    <property type="evidence" value="ECO:0007669"/>
    <property type="project" value="UniProtKB-KW"/>
</dbReference>
<feature type="domain" description="TGF-beta family profile" evidence="4">
    <location>
        <begin position="1"/>
        <end position="51"/>
    </location>
</feature>
<reference evidence="5 6" key="1">
    <citation type="submission" date="2023-03" db="EMBL/GenBank/DDBJ databases">
        <title>High-quality genome of Scylla paramamosain provides insights in environmental adaptation.</title>
        <authorList>
            <person name="Zhang L."/>
        </authorList>
    </citation>
    <scope>NUCLEOTIDE SEQUENCE [LARGE SCALE GENOMIC DNA]</scope>
    <source>
        <strain evidence="5">LZ_2023a</strain>
        <tissue evidence="5">Muscle</tissue>
    </source>
</reference>
<dbReference type="PROSITE" id="PS51362">
    <property type="entry name" value="TGF_BETA_2"/>
    <property type="match status" value="1"/>
</dbReference>
<dbReference type="Proteomes" id="UP001487740">
    <property type="component" value="Unassembled WGS sequence"/>
</dbReference>
<gene>
    <name evidence="5" type="ORF">O3P69_004536</name>
</gene>
<keyword evidence="2" id="KW-0964">Secreted</keyword>
<evidence type="ECO:0000313" key="6">
    <source>
        <dbReference type="Proteomes" id="UP001487740"/>
    </source>
</evidence>
<name>A0AAW0UET1_SCYPA</name>
<comment type="caution">
    <text evidence="5">The sequence shown here is derived from an EMBL/GenBank/DDBJ whole genome shotgun (WGS) entry which is preliminary data.</text>
</comment>
<organism evidence="5 6">
    <name type="scientific">Scylla paramamosain</name>
    <name type="common">Mud crab</name>
    <dbReference type="NCBI Taxonomy" id="85552"/>
    <lineage>
        <taxon>Eukaryota</taxon>
        <taxon>Metazoa</taxon>
        <taxon>Ecdysozoa</taxon>
        <taxon>Arthropoda</taxon>
        <taxon>Crustacea</taxon>
        <taxon>Multicrustacea</taxon>
        <taxon>Malacostraca</taxon>
        <taxon>Eumalacostraca</taxon>
        <taxon>Eucarida</taxon>
        <taxon>Decapoda</taxon>
        <taxon>Pleocyemata</taxon>
        <taxon>Brachyura</taxon>
        <taxon>Eubrachyura</taxon>
        <taxon>Portunoidea</taxon>
        <taxon>Portunidae</taxon>
        <taxon>Portuninae</taxon>
        <taxon>Scylla</taxon>
    </lineage>
</organism>
<evidence type="ECO:0000256" key="1">
    <source>
        <dbReference type="ARBA" id="ARBA00004613"/>
    </source>
</evidence>
<dbReference type="InterPro" id="IPR029034">
    <property type="entry name" value="Cystine-knot_cytokine"/>
</dbReference>
<keyword evidence="6" id="KW-1185">Reference proteome</keyword>
<dbReference type="Gene3D" id="2.10.90.10">
    <property type="entry name" value="Cystine-knot cytokines"/>
    <property type="match status" value="1"/>
</dbReference>
<comment type="similarity">
    <text evidence="3">Belongs to the TGF-beta family.</text>
</comment>
<keyword evidence="3" id="KW-0339">Growth factor</keyword>
<evidence type="ECO:0000256" key="2">
    <source>
        <dbReference type="ARBA" id="ARBA00022525"/>
    </source>
</evidence>
<evidence type="ECO:0000256" key="3">
    <source>
        <dbReference type="RuleBase" id="RU000354"/>
    </source>
</evidence>
<dbReference type="AlphaFoldDB" id="A0AAW0UET1"/>